<gene>
    <name evidence="2" type="ORF">RZ57_04080</name>
</gene>
<dbReference type="InterPro" id="IPR038483">
    <property type="entry name" value="YcfL-like_sf"/>
</dbReference>
<dbReference type="Pfam" id="PF07233">
    <property type="entry name" value="DUF1425"/>
    <property type="match status" value="1"/>
</dbReference>
<dbReference type="OMA" id="VYYFFWY"/>
<sequence>MIIVKYLLPFAISALLLSACGTNPNSYINGKSDPIVNIEAPIAQLVNVEAKNGYINIQNNSPKPLELAYTLVWYDANGVSQTWRNDPIISPWEKLPLAVSQTHKIELRRPNNESVNYRFYLRAPR</sequence>
<evidence type="ECO:0008006" key="4">
    <source>
        <dbReference type="Google" id="ProtNLM"/>
    </source>
</evidence>
<evidence type="ECO:0000313" key="2">
    <source>
        <dbReference type="EMBL" id="AKO32353.1"/>
    </source>
</evidence>
<dbReference type="Gene3D" id="2.60.40.3230">
    <property type="match status" value="1"/>
</dbReference>
<reference evidence="2 3" key="1">
    <citation type="journal article" date="2015" name="PLoS Negl. Trop. Dis.">
        <title>Haemophilus ducreyi Cutaneous Ulcer Strains Are Nearly Identical to Class I Genital Ulcer Strains.</title>
        <authorList>
            <person name="Gangaiah D."/>
            <person name="Webb K.M."/>
            <person name="Humphreys T.L."/>
            <person name="Fortney K.R."/>
            <person name="Toh E."/>
            <person name="Tai A."/>
            <person name="Katz S.S."/>
            <person name="Pillay A."/>
            <person name="Chen C.Y."/>
            <person name="Roberts S.A."/>
            <person name="Munson R.S.Jr."/>
            <person name="Spinola S.M."/>
        </authorList>
    </citation>
    <scope>NUCLEOTIDE SEQUENCE [LARGE SCALE GENOMIC DNA]</scope>
    <source>
        <strain evidence="3">CLU2</strain>
    </source>
</reference>
<evidence type="ECO:0000313" key="3">
    <source>
        <dbReference type="Proteomes" id="UP000060132"/>
    </source>
</evidence>
<dbReference type="PROSITE" id="PS51257">
    <property type="entry name" value="PROKAR_LIPOPROTEIN"/>
    <property type="match status" value="1"/>
</dbReference>
<keyword evidence="1" id="KW-0732">Signal</keyword>
<protein>
    <recommendedName>
        <fullName evidence="4">Lipoprotein</fullName>
    </recommendedName>
</protein>
<name>A0AAC8ZAI9_HAEDC</name>
<dbReference type="Proteomes" id="UP000060132">
    <property type="component" value="Chromosome"/>
</dbReference>
<dbReference type="CDD" id="cd09030">
    <property type="entry name" value="DUF1425"/>
    <property type="match status" value="1"/>
</dbReference>
<evidence type="ECO:0000256" key="1">
    <source>
        <dbReference type="SAM" id="SignalP"/>
    </source>
</evidence>
<dbReference type="AlphaFoldDB" id="A0AAC8ZAI9"/>
<proteinExistence type="predicted"/>
<dbReference type="EMBL" id="CP011219">
    <property type="protein sequence ID" value="AKO32353.1"/>
    <property type="molecule type" value="Genomic_DNA"/>
</dbReference>
<dbReference type="InterPro" id="IPR010824">
    <property type="entry name" value="DUF1425"/>
</dbReference>
<dbReference type="RefSeq" id="WP_010944950.1">
    <property type="nucleotide sequence ID" value="NZ_CP011218.1"/>
</dbReference>
<feature type="signal peptide" evidence="1">
    <location>
        <begin position="1"/>
        <end position="21"/>
    </location>
</feature>
<accession>A0AAC8ZAI9</accession>
<organism evidence="2 3">
    <name type="scientific">Haemophilus ducreyi</name>
    <dbReference type="NCBI Taxonomy" id="730"/>
    <lineage>
        <taxon>Bacteria</taxon>
        <taxon>Pseudomonadati</taxon>
        <taxon>Pseudomonadota</taxon>
        <taxon>Gammaproteobacteria</taxon>
        <taxon>Pasteurellales</taxon>
        <taxon>Pasteurellaceae</taxon>
        <taxon>Haemophilus</taxon>
    </lineage>
</organism>
<feature type="chain" id="PRO_5042181039" description="Lipoprotein" evidence="1">
    <location>
        <begin position="22"/>
        <end position="125"/>
    </location>
</feature>